<gene>
    <name evidence="1" type="ORF">MKW98_001947</name>
</gene>
<protein>
    <submittedName>
        <fullName evidence="1">Uncharacterized protein</fullName>
    </submittedName>
</protein>
<keyword evidence="2" id="KW-1185">Reference proteome</keyword>
<dbReference type="EMBL" id="JAJJMB010005785">
    <property type="protein sequence ID" value="KAI3937376.1"/>
    <property type="molecule type" value="Genomic_DNA"/>
</dbReference>
<dbReference type="Proteomes" id="UP001202328">
    <property type="component" value="Unassembled WGS sequence"/>
</dbReference>
<proteinExistence type="predicted"/>
<sequence>MKSRPFFYTAGDKIHENREEIRSRQLKTFLDSKYNRLVYEIVSSTQEKEGWKSSFSHSNSSACYMYAQNMRWLRENEYREQYLRFNNLPKAINMVVTDKNMSTD</sequence>
<evidence type="ECO:0000313" key="1">
    <source>
        <dbReference type="EMBL" id="KAI3937376.1"/>
    </source>
</evidence>
<evidence type="ECO:0000313" key="2">
    <source>
        <dbReference type="Proteomes" id="UP001202328"/>
    </source>
</evidence>
<organism evidence="1 2">
    <name type="scientific">Papaver atlanticum</name>
    <dbReference type="NCBI Taxonomy" id="357466"/>
    <lineage>
        <taxon>Eukaryota</taxon>
        <taxon>Viridiplantae</taxon>
        <taxon>Streptophyta</taxon>
        <taxon>Embryophyta</taxon>
        <taxon>Tracheophyta</taxon>
        <taxon>Spermatophyta</taxon>
        <taxon>Magnoliopsida</taxon>
        <taxon>Ranunculales</taxon>
        <taxon>Papaveraceae</taxon>
        <taxon>Papaveroideae</taxon>
        <taxon>Papaver</taxon>
    </lineage>
</organism>
<name>A0AAD4T4A7_9MAGN</name>
<dbReference type="AlphaFoldDB" id="A0AAD4T4A7"/>
<reference evidence="1" key="1">
    <citation type="submission" date="2022-04" db="EMBL/GenBank/DDBJ databases">
        <title>A functionally conserved STORR gene fusion in Papaver species that diverged 16.8 million years ago.</title>
        <authorList>
            <person name="Catania T."/>
        </authorList>
    </citation>
    <scope>NUCLEOTIDE SEQUENCE</scope>
    <source>
        <strain evidence="1">S-188037</strain>
    </source>
</reference>
<accession>A0AAD4T4A7</accession>
<comment type="caution">
    <text evidence="1">The sequence shown here is derived from an EMBL/GenBank/DDBJ whole genome shotgun (WGS) entry which is preliminary data.</text>
</comment>